<evidence type="ECO:0000313" key="3">
    <source>
        <dbReference type="Proteomes" id="UP001519863"/>
    </source>
</evidence>
<gene>
    <name evidence="2" type="ORF">KZ829_36275</name>
</gene>
<comment type="caution">
    <text evidence="2">The sequence shown here is derived from an EMBL/GenBank/DDBJ whole genome shotgun (WGS) entry which is preliminary data.</text>
</comment>
<dbReference type="InterPro" id="IPR009339">
    <property type="entry name" value="DUF998"/>
</dbReference>
<feature type="transmembrane region" description="Helical" evidence="1">
    <location>
        <begin position="193"/>
        <end position="216"/>
    </location>
</feature>
<evidence type="ECO:0000256" key="1">
    <source>
        <dbReference type="SAM" id="Phobius"/>
    </source>
</evidence>
<dbReference type="Proteomes" id="UP001519863">
    <property type="component" value="Unassembled WGS sequence"/>
</dbReference>
<proteinExistence type="predicted"/>
<keyword evidence="3" id="KW-1185">Reference proteome</keyword>
<evidence type="ECO:0000313" key="2">
    <source>
        <dbReference type="EMBL" id="MBW6439197.1"/>
    </source>
</evidence>
<keyword evidence="1" id="KW-0472">Membrane</keyword>
<feature type="transmembrane region" description="Helical" evidence="1">
    <location>
        <begin position="134"/>
        <end position="155"/>
    </location>
</feature>
<accession>A0ABS7BE93</accession>
<dbReference type="EMBL" id="JAHXZI010000025">
    <property type="protein sequence ID" value="MBW6439197.1"/>
    <property type="molecule type" value="Genomic_DNA"/>
</dbReference>
<protein>
    <submittedName>
        <fullName evidence="2">DUF998 domain-containing protein</fullName>
    </submittedName>
</protein>
<keyword evidence="1" id="KW-0812">Transmembrane</keyword>
<organism evidence="2 3">
    <name type="scientific">Actinoplanes hulinensis</name>
    <dbReference type="NCBI Taxonomy" id="1144547"/>
    <lineage>
        <taxon>Bacteria</taxon>
        <taxon>Bacillati</taxon>
        <taxon>Actinomycetota</taxon>
        <taxon>Actinomycetes</taxon>
        <taxon>Micromonosporales</taxon>
        <taxon>Micromonosporaceae</taxon>
        <taxon>Actinoplanes</taxon>
    </lineage>
</organism>
<sequence length="220" mass="23000">MLSSAHTPVTAPDGGTVPGRRRNLLFAGLVAGPLYVVVSLIEAGGRDGFDPARHAWSMLANGPFGWVHSVNLVVSGALVVAGAAGLSQVLRDRMAAGLLALYGAGMVGAGLFRADPGRGFPAGTPEVTPMSWHGILHFVVGGIGFLALFGVCHLLGRRLRRENHPQMAIFSHVTGTLFLVLFIAMAATGGASWALFAFTGAVIVASAWLSTIFAHYRHSF</sequence>
<feature type="transmembrane region" description="Helical" evidence="1">
    <location>
        <begin position="65"/>
        <end position="87"/>
    </location>
</feature>
<dbReference type="Pfam" id="PF06197">
    <property type="entry name" value="DUF998"/>
    <property type="match status" value="1"/>
</dbReference>
<feature type="transmembrane region" description="Helical" evidence="1">
    <location>
        <begin position="24"/>
        <end position="45"/>
    </location>
</feature>
<reference evidence="2 3" key="1">
    <citation type="journal article" date="2013" name="Antonie Van Leeuwenhoek">
        <title>Actinoplanes hulinensis sp. nov., a novel actinomycete isolated from soybean root (Glycine max (L.) Merr).</title>
        <authorList>
            <person name="Shen Y."/>
            <person name="Liu C."/>
            <person name="Wang X."/>
            <person name="Zhao J."/>
            <person name="Jia F."/>
            <person name="Zhang Y."/>
            <person name="Wang L."/>
            <person name="Yang D."/>
            <person name="Xiang W."/>
        </authorList>
    </citation>
    <scope>NUCLEOTIDE SEQUENCE [LARGE SCALE GENOMIC DNA]</scope>
    <source>
        <strain evidence="2 3">NEAU-M9</strain>
    </source>
</reference>
<dbReference type="RefSeq" id="WP_220148362.1">
    <property type="nucleotide sequence ID" value="NZ_JAHXZI010000025.1"/>
</dbReference>
<keyword evidence="1" id="KW-1133">Transmembrane helix</keyword>
<name>A0ABS7BE93_9ACTN</name>
<feature type="transmembrane region" description="Helical" evidence="1">
    <location>
        <begin position="94"/>
        <end position="114"/>
    </location>
</feature>
<feature type="transmembrane region" description="Helical" evidence="1">
    <location>
        <begin position="167"/>
        <end position="187"/>
    </location>
</feature>